<dbReference type="InterPro" id="IPR051829">
    <property type="entry name" value="Multiheme_Cytochr_ET"/>
</dbReference>
<dbReference type="RefSeq" id="WP_259099016.1">
    <property type="nucleotide sequence ID" value="NZ_CP130454.1"/>
</dbReference>
<gene>
    <name evidence="3" type="ORF">M2350_002743</name>
</gene>
<keyword evidence="1" id="KW-0732">Signal</keyword>
<evidence type="ECO:0000256" key="1">
    <source>
        <dbReference type="ARBA" id="ARBA00022729"/>
    </source>
</evidence>
<evidence type="ECO:0000313" key="3">
    <source>
        <dbReference type="EMBL" id="MCS3920314.1"/>
    </source>
</evidence>
<dbReference type="InterPro" id="IPR023155">
    <property type="entry name" value="Cyt_c-552/4"/>
</dbReference>
<keyword evidence="4" id="KW-1185">Reference proteome</keyword>
<accession>A0ABT2EQT8</accession>
<dbReference type="Gene3D" id="1.10.1130.10">
    <property type="entry name" value="Flavocytochrome C3, Chain A"/>
    <property type="match status" value="1"/>
</dbReference>
<organism evidence="3 4">
    <name type="scientific">Candidatus Fervidibacter sacchari</name>
    <dbReference type="NCBI Taxonomy" id="1448929"/>
    <lineage>
        <taxon>Bacteria</taxon>
        <taxon>Candidatus Fervidibacterota</taxon>
        <taxon>Candidatus Fervidibacter</taxon>
    </lineage>
</organism>
<dbReference type="SUPFAM" id="SSF48695">
    <property type="entry name" value="Multiheme cytochromes"/>
    <property type="match status" value="1"/>
</dbReference>
<protein>
    <submittedName>
        <fullName evidence="3">Formate-dependent nitrite reductase cytochrome c552 subunit</fullName>
    </submittedName>
</protein>
<reference evidence="3 4" key="1">
    <citation type="submission" date="2022-08" db="EMBL/GenBank/DDBJ databases">
        <title>Bacterial and archaeal communities from various locations to study Microbial Dark Matter (Phase II).</title>
        <authorList>
            <person name="Stepanauskas R."/>
        </authorList>
    </citation>
    <scope>NUCLEOTIDE SEQUENCE [LARGE SCALE GENOMIC DNA]</scope>
    <source>
        <strain evidence="3 4">PD1</strain>
    </source>
</reference>
<comment type="caution">
    <text evidence="3">The sequence shown here is derived from an EMBL/GenBank/DDBJ whole genome shotgun (WGS) entry which is preliminary data.</text>
</comment>
<feature type="domain" description="Cytochrome c-552/4" evidence="2">
    <location>
        <begin position="128"/>
        <end position="181"/>
    </location>
</feature>
<dbReference type="PANTHER" id="PTHR35038">
    <property type="entry name" value="DISSIMILATORY SULFITE REDUCTASE SIRA"/>
    <property type="match status" value="1"/>
</dbReference>
<dbReference type="Gene3D" id="1.10.287.3080">
    <property type="match status" value="1"/>
</dbReference>
<dbReference type="Proteomes" id="UP001204798">
    <property type="component" value="Unassembled WGS sequence"/>
</dbReference>
<evidence type="ECO:0000313" key="4">
    <source>
        <dbReference type="Proteomes" id="UP001204798"/>
    </source>
</evidence>
<dbReference type="InterPro" id="IPR036280">
    <property type="entry name" value="Multihaem_cyt_sf"/>
</dbReference>
<sequence length="503" mass="55246">MGRMKWLIGASFVTVVGAWLIALYGCGGGGGPIKVTPPTEGLPSPSAEFLALLPEGQRGATFVGSERCADCHGGKQATVEPIYVSWSKTKHATAGVGCEHCHGPGSKHSEAPRKDNILTYPNITRAVVCGQCHGPSYDDYERSAHSEMVEELADPNFVGSNPRLYVAVCYRCHSAPFRVEQVDRKLSLGKTRDEIDADINNLSNDALMAYVAVSHETTGCVTCHDPHRNTDYLTKEGKQALLRRPVENTDTTDIAPGTPPKQHTTFNHICASCHNGRGANPSDSALETGTARPNMHESNQFNMLMGIGGVEGTGPVVRNMAHATAPGQCTHCHMAEGRHTMTVNYEKGCAPCHTSADASYRAQTLRTKIELDLYALRVRMENWARQQDFNGDGQPDNDPDLWNYWALVPTEKQGLSRTIQGLIPIQVKRARHNYYFVLRDASFGIHNPPYTRHLINIANIELDSIGVPRIAPESLLSRIPRQQIRAILQADLQRLKASVLLER</sequence>
<dbReference type="Pfam" id="PF13435">
    <property type="entry name" value="Cytochrome_C554"/>
    <property type="match status" value="2"/>
</dbReference>
<dbReference type="PANTHER" id="PTHR35038:SF8">
    <property type="entry name" value="C-TYPE POLYHEME CYTOCHROME OMCC"/>
    <property type="match status" value="1"/>
</dbReference>
<feature type="domain" description="Cytochrome c-552/4" evidence="2">
    <location>
        <begin position="64"/>
        <end position="103"/>
    </location>
</feature>
<proteinExistence type="predicted"/>
<dbReference type="EMBL" id="JANUCP010000005">
    <property type="protein sequence ID" value="MCS3920314.1"/>
    <property type="molecule type" value="Genomic_DNA"/>
</dbReference>
<dbReference type="PROSITE" id="PS51257">
    <property type="entry name" value="PROKAR_LIPOPROTEIN"/>
    <property type="match status" value="1"/>
</dbReference>
<evidence type="ECO:0000259" key="2">
    <source>
        <dbReference type="Pfam" id="PF13435"/>
    </source>
</evidence>
<name>A0ABT2EQT8_9BACT</name>